<accession>A0A2T9YTX1</accession>
<sequence>MSDGATKEEQLLAACKLEQLELLKTVLNSKTGVNINATDGVGNTALHYACQSSSLSCIELLLSVKNIKVNLANRMELETPLHKALHDLSEPDLTRHIVGLLVEHGADPRLKNRIGQRPIDLVPLSIKPIRTMLLQATLAANMVPQNNDSDDSEEDQDSD</sequence>
<dbReference type="GO" id="GO:0085020">
    <property type="term" value="P:protein K6-linked ubiquitination"/>
    <property type="evidence" value="ECO:0007669"/>
    <property type="project" value="TreeGrafter"/>
</dbReference>
<protein>
    <submittedName>
        <fullName evidence="4">Uncharacterized protein</fullName>
    </submittedName>
</protein>
<dbReference type="STRING" id="133385.A0A2T9YTX1"/>
<name>A0A2T9YTX1_9FUNG</name>
<keyword evidence="1" id="KW-0677">Repeat</keyword>
<reference evidence="4 5" key="1">
    <citation type="journal article" date="2018" name="MBio">
        <title>Comparative Genomics Reveals the Core Gene Toolbox for the Fungus-Insect Symbiosis.</title>
        <authorList>
            <person name="Wang Y."/>
            <person name="Stata M."/>
            <person name="Wang W."/>
            <person name="Stajich J.E."/>
            <person name="White M.M."/>
            <person name="Moncalvo J.M."/>
        </authorList>
    </citation>
    <scope>NUCLEOTIDE SEQUENCE [LARGE SCALE GENOMIC DNA]</scope>
    <source>
        <strain evidence="4 5">SWE-8-4</strain>
    </source>
</reference>
<keyword evidence="2 3" id="KW-0040">ANK repeat</keyword>
<dbReference type="PROSITE" id="PS50088">
    <property type="entry name" value="ANK_REPEAT"/>
    <property type="match status" value="1"/>
</dbReference>
<dbReference type="PRINTS" id="PR01415">
    <property type="entry name" value="ANKYRIN"/>
</dbReference>
<dbReference type="PANTHER" id="PTHR24171:SF8">
    <property type="entry name" value="BRCA1-ASSOCIATED RING DOMAIN PROTEIN 1"/>
    <property type="match status" value="1"/>
</dbReference>
<dbReference type="GO" id="GO:0004842">
    <property type="term" value="F:ubiquitin-protein transferase activity"/>
    <property type="evidence" value="ECO:0007669"/>
    <property type="project" value="TreeGrafter"/>
</dbReference>
<evidence type="ECO:0000256" key="2">
    <source>
        <dbReference type="ARBA" id="ARBA00023043"/>
    </source>
</evidence>
<gene>
    <name evidence="4" type="ORF">BB561_001634</name>
</gene>
<dbReference type="PANTHER" id="PTHR24171">
    <property type="entry name" value="ANKYRIN REPEAT DOMAIN-CONTAINING PROTEIN 39-RELATED"/>
    <property type="match status" value="1"/>
</dbReference>
<evidence type="ECO:0000256" key="3">
    <source>
        <dbReference type="PROSITE-ProRule" id="PRU00023"/>
    </source>
</evidence>
<dbReference type="AlphaFoldDB" id="A0A2T9YTX1"/>
<dbReference type="Pfam" id="PF12796">
    <property type="entry name" value="Ank_2"/>
    <property type="match status" value="1"/>
</dbReference>
<dbReference type="OrthoDB" id="9995210at2759"/>
<evidence type="ECO:0000256" key="1">
    <source>
        <dbReference type="ARBA" id="ARBA00022737"/>
    </source>
</evidence>
<evidence type="ECO:0000313" key="5">
    <source>
        <dbReference type="Proteomes" id="UP000245383"/>
    </source>
</evidence>
<feature type="repeat" description="ANK" evidence="3">
    <location>
        <begin position="76"/>
        <end position="113"/>
    </location>
</feature>
<proteinExistence type="predicted"/>
<keyword evidence="5" id="KW-1185">Reference proteome</keyword>
<comment type="caution">
    <text evidence="4">The sequence shown here is derived from an EMBL/GenBank/DDBJ whole genome shotgun (WGS) entry which is preliminary data.</text>
</comment>
<dbReference type="SUPFAM" id="SSF48403">
    <property type="entry name" value="Ankyrin repeat"/>
    <property type="match status" value="1"/>
</dbReference>
<dbReference type="InterPro" id="IPR036770">
    <property type="entry name" value="Ankyrin_rpt-contain_sf"/>
</dbReference>
<evidence type="ECO:0000313" key="4">
    <source>
        <dbReference type="EMBL" id="PVU95746.1"/>
    </source>
</evidence>
<dbReference type="InterPro" id="IPR002110">
    <property type="entry name" value="Ankyrin_rpt"/>
</dbReference>
<dbReference type="EMBL" id="MBFR01000048">
    <property type="protein sequence ID" value="PVU95746.1"/>
    <property type="molecule type" value="Genomic_DNA"/>
</dbReference>
<dbReference type="Gene3D" id="1.25.40.20">
    <property type="entry name" value="Ankyrin repeat-containing domain"/>
    <property type="match status" value="1"/>
</dbReference>
<dbReference type="SMART" id="SM00248">
    <property type="entry name" value="ANK"/>
    <property type="match status" value="3"/>
</dbReference>
<dbReference type="Proteomes" id="UP000245383">
    <property type="component" value="Unassembled WGS sequence"/>
</dbReference>
<organism evidence="4 5">
    <name type="scientific">Smittium simulii</name>
    <dbReference type="NCBI Taxonomy" id="133385"/>
    <lineage>
        <taxon>Eukaryota</taxon>
        <taxon>Fungi</taxon>
        <taxon>Fungi incertae sedis</taxon>
        <taxon>Zoopagomycota</taxon>
        <taxon>Kickxellomycotina</taxon>
        <taxon>Harpellomycetes</taxon>
        <taxon>Harpellales</taxon>
        <taxon>Legeriomycetaceae</taxon>
        <taxon>Smittium</taxon>
    </lineage>
</organism>